<reference evidence="1" key="1">
    <citation type="submission" date="2023-03" db="EMBL/GenBank/DDBJ databases">
        <title>Mating type loci evolution in Malassezia.</title>
        <authorList>
            <person name="Coelho M.A."/>
        </authorList>
    </citation>
    <scope>NUCLEOTIDE SEQUENCE</scope>
    <source>
        <strain evidence="1">CBS 9431</strain>
    </source>
</reference>
<proteinExistence type="predicted"/>
<gene>
    <name evidence="1" type="ORF">MJAP1_002656</name>
</gene>
<name>A0AAF0JG79_9BASI</name>
<evidence type="ECO:0000313" key="2">
    <source>
        <dbReference type="Proteomes" id="UP001217754"/>
    </source>
</evidence>
<dbReference type="Proteomes" id="UP001217754">
    <property type="component" value="Chromosome 4"/>
</dbReference>
<dbReference type="EMBL" id="CP119961">
    <property type="protein sequence ID" value="WFD39676.1"/>
    <property type="molecule type" value="Genomic_DNA"/>
</dbReference>
<dbReference type="GeneID" id="85226307"/>
<protein>
    <submittedName>
        <fullName evidence="1">Uncharacterized protein</fullName>
    </submittedName>
</protein>
<sequence length="813" mass="86092">MSGWVQSLADGARAAERPVAWSRHNLIAHGEVDTHGACVCVRRASARTPLAKLYAPAHASPTLGAASYVSFSPCGSTLLAYFPVRLGVQKGQAPSAALAAPITLDTLAQGGSPVMTPFTATTPSAQQWSGDQGVFCIWTRLPDAPLAAWTLRQSLPVLEGDAPPKAQTLHGDVANVCWLGAPRAWNIDAPLGAQKAAYARAPAAGPSDLINQPNLRVDEAQGEQAFVVCTKSGQVSFWHRLVEAQVASFDACLFRMHHGWLAEPSVQPPPATLEHHEGKSEAWERAVTHITASAVPEEPAVLIAYTCATQREVVCLTELQFELDGEMSFFTINPLAPIPIALSELCVADPAPRAARALTHLEWAQIRDELRLVLTLGVRADDHWRGSLLVAWALDKGSDKGRGWSFCPRTSAFLDGHVVTSLLSPGPSVPKSSLAYTTALHAGAEVWGKVELETLAYTPAAALPVGTLQRSAMAVSPAGVLGGAVLHPGSALACFALPVPCAPIARCAGRLVALALLRHAECSDVAVWAHSHTKLASALPDILTETAHALGFARSGVSYYQTWTLARAALALLSREDEACATLVRRRLALFVELASLHTYLARARIDASTTRFSELLERDASVPFATRHAWHLADGVQRLHALLAAAARHAVATTTEATPQADALLELLAFPEAAALFRETLAGCTLFVAYIAKAELAQYADGLGDEPATPEPVLARCKSAAAELASVRKVVRAAERDAPVDLRAAAKLFASWTPASAAWTAFFTAPAAPHASDAGRALADALLAPSAQIVRDTHSLWTCAPEILRPASLVAT</sequence>
<organism evidence="1 2">
    <name type="scientific">Malassezia japonica</name>
    <dbReference type="NCBI Taxonomy" id="223818"/>
    <lineage>
        <taxon>Eukaryota</taxon>
        <taxon>Fungi</taxon>
        <taxon>Dikarya</taxon>
        <taxon>Basidiomycota</taxon>
        <taxon>Ustilaginomycotina</taxon>
        <taxon>Malasseziomycetes</taxon>
        <taxon>Malasseziales</taxon>
        <taxon>Malasseziaceae</taxon>
        <taxon>Malassezia</taxon>
    </lineage>
</organism>
<keyword evidence="2" id="KW-1185">Reference proteome</keyword>
<dbReference type="AlphaFoldDB" id="A0AAF0JG79"/>
<dbReference type="RefSeq" id="XP_060122573.1">
    <property type="nucleotide sequence ID" value="XM_060266590.1"/>
</dbReference>
<accession>A0AAF0JG79</accession>
<evidence type="ECO:0000313" key="1">
    <source>
        <dbReference type="EMBL" id="WFD39676.1"/>
    </source>
</evidence>